<feature type="region of interest" description="Disordered" evidence="1">
    <location>
        <begin position="411"/>
        <end position="528"/>
    </location>
</feature>
<feature type="compositionally biased region" description="Pro residues" evidence="1">
    <location>
        <begin position="417"/>
        <end position="440"/>
    </location>
</feature>
<dbReference type="EMBL" id="WBOF01000001">
    <property type="protein sequence ID" value="MQS15732.1"/>
    <property type="molecule type" value="Genomic_DNA"/>
</dbReference>
<name>A0A6N7KVR4_9ACTN</name>
<dbReference type="RefSeq" id="WP_153465404.1">
    <property type="nucleotide sequence ID" value="NZ_WBOF01000001.1"/>
</dbReference>
<proteinExistence type="predicted"/>
<reference evidence="3 4" key="1">
    <citation type="submission" date="2019-09" db="EMBL/GenBank/DDBJ databases">
        <title>Genome Sequences of Streptomyces kaniharaensis ATCC 21070.</title>
        <authorList>
            <person name="Zhu W."/>
            <person name="De Crecy-Lagard V."/>
            <person name="Richards N.G."/>
        </authorList>
    </citation>
    <scope>NUCLEOTIDE SEQUENCE [LARGE SCALE GENOMIC DNA]</scope>
    <source>
        <strain evidence="3 4">SF-557</strain>
    </source>
</reference>
<comment type="caution">
    <text evidence="3">The sequence shown here is derived from an EMBL/GenBank/DDBJ whole genome shotgun (WGS) entry which is preliminary data.</text>
</comment>
<dbReference type="Proteomes" id="UP000450000">
    <property type="component" value="Unassembled WGS sequence"/>
</dbReference>
<keyword evidence="2" id="KW-1133">Transmembrane helix</keyword>
<feature type="transmembrane region" description="Helical" evidence="2">
    <location>
        <begin position="18"/>
        <end position="40"/>
    </location>
</feature>
<evidence type="ECO:0000313" key="3">
    <source>
        <dbReference type="EMBL" id="MQS15732.1"/>
    </source>
</evidence>
<accession>A0A6N7KVR4</accession>
<evidence type="ECO:0000313" key="4">
    <source>
        <dbReference type="Proteomes" id="UP000450000"/>
    </source>
</evidence>
<gene>
    <name evidence="3" type="ORF">F7Q99_26575</name>
</gene>
<organism evidence="3 4">
    <name type="scientific">Streptomyces kaniharaensis</name>
    <dbReference type="NCBI Taxonomy" id="212423"/>
    <lineage>
        <taxon>Bacteria</taxon>
        <taxon>Bacillati</taxon>
        <taxon>Actinomycetota</taxon>
        <taxon>Actinomycetes</taxon>
        <taxon>Kitasatosporales</taxon>
        <taxon>Streptomycetaceae</taxon>
        <taxon>Streptomyces</taxon>
    </lineage>
</organism>
<keyword evidence="2" id="KW-0812">Transmembrane</keyword>
<evidence type="ECO:0000256" key="2">
    <source>
        <dbReference type="SAM" id="Phobius"/>
    </source>
</evidence>
<dbReference type="OrthoDB" id="4086741at2"/>
<dbReference type="InterPro" id="IPR013783">
    <property type="entry name" value="Ig-like_fold"/>
</dbReference>
<sequence length="625" mass="63869">MGSAVWARVGGMVGGKTVAVVTAGALVTTGAVGAGIWWAVQGPHLQVVQRNAQVALPPGGQQAAVAGCAENETALGGGYAVEGAGYASISEFVGGSAWLAAAYNPGDAPATLTVYALCVNARVELAPRGDYTQRALAFRDRLDKVTAGDDGQIHDLTTDGPWAGLATSYLGTDSCTPGYTMTGLEFRAGRTVPGHPATPLPLDQLSTLPDATGHSTPMQWIASVNPGTELSTRPYPMRSSDLAERRTRIEDPQPPQANYAVGVRAICAKLKDVSVVTAQAAVTAGGAADLDLHCPRDTFAVGGGFRFTTAAANGTYQQRYLGDGLLYASADGPAPGRSGHVVKDWHLTGRNGQQAGTGFRNSVWIEHSSREELTGNGYFDSHPRGADDQELRGTTIPAGQQITGSAVCATIDAKPTEPGPTAPPVSRPDLPPVLDLPPLTPAGSPSAPTTSAPAVTPSASTPATTASSPTASTPATTAPSTTASTSRTPGSSPRPSSTAAPTPTPSSTTAPTPTQGSNPPAQPQAPAVSIEQPLSGATLRRGCEETFTGTARTQPGNQPITDPKHTVWQITGPNGPVTIGTGSAGRFTVPLLADGNYALKFTATDPANNLTAHTETTVRITGCLR</sequence>
<dbReference type="GO" id="GO:0005975">
    <property type="term" value="P:carbohydrate metabolic process"/>
    <property type="evidence" value="ECO:0007669"/>
    <property type="project" value="UniProtKB-ARBA"/>
</dbReference>
<protein>
    <submittedName>
        <fullName evidence="3">Uncharacterized protein</fullName>
    </submittedName>
</protein>
<dbReference type="Gene3D" id="2.60.40.10">
    <property type="entry name" value="Immunoglobulins"/>
    <property type="match status" value="1"/>
</dbReference>
<evidence type="ECO:0000256" key="1">
    <source>
        <dbReference type="SAM" id="MobiDB-lite"/>
    </source>
</evidence>
<keyword evidence="4" id="KW-1185">Reference proteome</keyword>
<feature type="compositionally biased region" description="Low complexity" evidence="1">
    <location>
        <begin position="441"/>
        <end position="514"/>
    </location>
</feature>
<dbReference type="AlphaFoldDB" id="A0A6N7KVR4"/>
<keyword evidence="2" id="KW-0472">Membrane</keyword>